<protein>
    <submittedName>
        <fullName evidence="3">D-aminoacylase</fullName>
    </submittedName>
</protein>
<accession>A0A932HZV0</accession>
<dbReference type="Pfam" id="PF07969">
    <property type="entry name" value="Amidohydro_3"/>
    <property type="match status" value="1"/>
</dbReference>
<evidence type="ECO:0000259" key="2">
    <source>
        <dbReference type="Pfam" id="PF07969"/>
    </source>
</evidence>
<evidence type="ECO:0000256" key="1">
    <source>
        <dbReference type="SAM" id="MobiDB-lite"/>
    </source>
</evidence>
<dbReference type="Proteomes" id="UP000782312">
    <property type="component" value="Unassembled WGS sequence"/>
</dbReference>
<dbReference type="InterPro" id="IPR032466">
    <property type="entry name" value="Metal_Hydrolase"/>
</dbReference>
<dbReference type="InterPro" id="IPR011059">
    <property type="entry name" value="Metal-dep_hydrolase_composite"/>
</dbReference>
<reference evidence="3" key="1">
    <citation type="submission" date="2020-07" db="EMBL/GenBank/DDBJ databases">
        <title>Huge and variable diversity of episymbiotic CPR bacteria and DPANN archaea in groundwater ecosystems.</title>
        <authorList>
            <person name="He C.Y."/>
            <person name="Keren R."/>
            <person name="Whittaker M."/>
            <person name="Farag I.F."/>
            <person name="Doudna J."/>
            <person name="Cate J.H.D."/>
            <person name="Banfield J.F."/>
        </authorList>
    </citation>
    <scope>NUCLEOTIDE SEQUENCE</scope>
    <source>
        <strain evidence="3">NC_groundwater_763_Ag_S-0.2um_68_21</strain>
    </source>
</reference>
<feature type="domain" description="Amidohydrolase 3" evidence="2">
    <location>
        <begin position="44"/>
        <end position="510"/>
    </location>
</feature>
<name>A0A932HZV0_UNCTE</name>
<proteinExistence type="predicted"/>
<dbReference type="PANTHER" id="PTHR11647:SF1">
    <property type="entry name" value="COLLAPSIN RESPONSE MEDIATOR PROTEIN"/>
    <property type="match status" value="1"/>
</dbReference>
<dbReference type="AlphaFoldDB" id="A0A932HZV0"/>
<comment type="caution">
    <text evidence="3">The sequence shown here is derived from an EMBL/GenBank/DDBJ whole genome shotgun (WGS) entry which is preliminary data.</text>
</comment>
<evidence type="ECO:0000313" key="3">
    <source>
        <dbReference type="EMBL" id="MBI3128078.1"/>
    </source>
</evidence>
<organism evidence="3 4">
    <name type="scientific">Tectimicrobiota bacterium</name>
    <dbReference type="NCBI Taxonomy" id="2528274"/>
    <lineage>
        <taxon>Bacteria</taxon>
        <taxon>Pseudomonadati</taxon>
        <taxon>Nitrospinota/Tectimicrobiota group</taxon>
        <taxon>Candidatus Tectimicrobiota</taxon>
    </lineage>
</organism>
<dbReference type="GO" id="GO:0016811">
    <property type="term" value="F:hydrolase activity, acting on carbon-nitrogen (but not peptide) bonds, in linear amides"/>
    <property type="evidence" value="ECO:0007669"/>
    <property type="project" value="InterPro"/>
</dbReference>
<sequence>MHDLLFRGALLYDGEGGEPYPGDLAVSGDAIAAAGPRVEGPARRTIDARDMALSPGFVDIHGHSDYYLLINPTAEAKVRQGVTTDVGGNCGYSAAPIGGPEARERAGSYREQYGLELPFDTLDGHLRRMEETGISVNYAPLVGHNTVRASVMGGSARPATAGELARMEAMVAQGMAEGAFGLSTGLIYAPACFADRGELTALCRVAGARGGLLATHMRSEGGGLLEAIEEVIGAARDAGLPLQISHLKTAGEKNWGKLDAAFSLIEEARARGQDVTSDRYPYTASNTHLSALLPDWAHDGSLEERLARLRSPESRARIRAEILAAHPEPEYWERVLISRAFTGKNAGCEGLTLAGLGLRRGLDPCEAMMDLLAEDRLQVEILIFMMSGENMRRILRKPYVMVGSDAGALTHEPPLGAGRPHPRNFGTFPAVLGNLARDEGLLPLAEAVRKMTSAPARRLGIRDRGVLRAGFKADLVLFDPARVRDRTTYETPMAYPEGIEMVLVNGVPVVEGGAHTGARPGRGLRKPASNGGRTP</sequence>
<feature type="region of interest" description="Disordered" evidence="1">
    <location>
        <begin position="513"/>
        <end position="535"/>
    </location>
</feature>
<dbReference type="InterPro" id="IPR050378">
    <property type="entry name" value="Metallo-dep_Hydrolases_sf"/>
</dbReference>
<dbReference type="CDD" id="cd01297">
    <property type="entry name" value="D-aminoacylase"/>
    <property type="match status" value="1"/>
</dbReference>
<dbReference type="Gene3D" id="2.30.40.10">
    <property type="entry name" value="Urease, subunit C, domain 1"/>
    <property type="match status" value="1"/>
</dbReference>
<dbReference type="SUPFAM" id="SSF51556">
    <property type="entry name" value="Metallo-dependent hydrolases"/>
    <property type="match status" value="1"/>
</dbReference>
<dbReference type="SUPFAM" id="SSF51338">
    <property type="entry name" value="Composite domain of metallo-dependent hydrolases"/>
    <property type="match status" value="1"/>
</dbReference>
<evidence type="ECO:0000313" key="4">
    <source>
        <dbReference type="Proteomes" id="UP000782312"/>
    </source>
</evidence>
<dbReference type="EMBL" id="JACPUR010000023">
    <property type="protein sequence ID" value="MBI3128078.1"/>
    <property type="molecule type" value="Genomic_DNA"/>
</dbReference>
<dbReference type="Gene3D" id="3.20.20.140">
    <property type="entry name" value="Metal-dependent hydrolases"/>
    <property type="match status" value="1"/>
</dbReference>
<gene>
    <name evidence="3" type="ORF">HYZ11_10780</name>
</gene>
<dbReference type="InterPro" id="IPR023100">
    <property type="entry name" value="D-aminoacylase_insert_dom_sf"/>
</dbReference>
<dbReference type="Gene3D" id="3.30.1490.130">
    <property type="entry name" value="D-aminoacylase. Domain 3"/>
    <property type="match status" value="1"/>
</dbReference>
<dbReference type="PANTHER" id="PTHR11647">
    <property type="entry name" value="HYDRANTOINASE/DIHYDROPYRIMIDINASE FAMILY MEMBER"/>
    <property type="match status" value="1"/>
</dbReference>
<dbReference type="InterPro" id="IPR013108">
    <property type="entry name" value="Amidohydro_3"/>
</dbReference>